<dbReference type="SUPFAM" id="SSF53474">
    <property type="entry name" value="alpha/beta-Hydrolases"/>
    <property type="match status" value="1"/>
</dbReference>
<dbReference type="Gene3D" id="3.40.50.1820">
    <property type="entry name" value="alpha/beta hydrolase"/>
    <property type="match status" value="1"/>
</dbReference>
<reference evidence="3 4" key="1">
    <citation type="submission" date="2020-04" db="EMBL/GenBank/DDBJ databases">
        <title>Ralstonia insidiosa genome sequencing and assembly.</title>
        <authorList>
            <person name="Martins R.C.R."/>
            <person name="Perdigao-Neto L.V."/>
            <person name="Levin A.S.S."/>
            <person name="Costa S.F."/>
        </authorList>
    </citation>
    <scope>NUCLEOTIDE SEQUENCE [LARGE SCALE GENOMIC DNA]</scope>
    <source>
        <strain evidence="3 4">5047</strain>
    </source>
</reference>
<dbReference type="PANTHER" id="PTHR37946">
    <property type="entry name" value="SLL1969 PROTEIN"/>
    <property type="match status" value="1"/>
</dbReference>
<keyword evidence="1" id="KW-0812">Transmembrane</keyword>
<dbReference type="RefSeq" id="WP_104655173.1">
    <property type="nucleotide sequence ID" value="NZ_JABBZM010000012.1"/>
</dbReference>
<evidence type="ECO:0000313" key="3">
    <source>
        <dbReference type="EMBL" id="NMV39125.1"/>
    </source>
</evidence>
<evidence type="ECO:0000313" key="4">
    <source>
        <dbReference type="Proteomes" id="UP000575469"/>
    </source>
</evidence>
<evidence type="ECO:0000259" key="2">
    <source>
        <dbReference type="Pfam" id="PF12697"/>
    </source>
</evidence>
<dbReference type="PANTHER" id="PTHR37946:SF1">
    <property type="entry name" value="SLL1969 PROTEIN"/>
    <property type="match status" value="1"/>
</dbReference>
<feature type="domain" description="AB hydrolase-1" evidence="2">
    <location>
        <begin position="143"/>
        <end position="286"/>
    </location>
</feature>
<dbReference type="EMBL" id="JABBZM010000012">
    <property type="protein sequence ID" value="NMV39125.1"/>
    <property type="molecule type" value="Genomic_DNA"/>
</dbReference>
<comment type="caution">
    <text evidence="3">The sequence shown here is derived from an EMBL/GenBank/DDBJ whole genome shotgun (WGS) entry which is preliminary data.</text>
</comment>
<organism evidence="3 4">
    <name type="scientific">Ralstonia insidiosa</name>
    <dbReference type="NCBI Taxonomy" id="190721"/>
    <lineage>
        <taxon>Bacteria</taxon>
        <taxon>Pseudomonadati</taxon>
        <taxon>Pseudomonadota</taxon>
        <taxon>Betaproteobacteria</taxon>
        <taxon>Burkholderiales</taxon>
        <taxon>Burkholderiaceae</taxon>
        <taxon>Ralstonia</taxon>
    </lineage>
</organism>
<dbReference type="InterPro" id="IPR000073">
    <property type="entry name" value="AB_hydrolase_1"/>
</dbReference>
<dbReference type="Pfam" id="PF12697">
    <property type="entry name" value="Abhydrolase_6"/>
    <property type="match status" value="1"/>
</dbReference>
<keyword evidence="1" id="KW-0472">Membrane</keyword>
<protein>
    <submittedName>
        <fullName evidence="3">Alpha/beta fold hydrolase</fullName>
    </submittedName>
</protein>
<feature type="transmembrane region" description="Helical" evidence="1">
    <location>
        <begin position="52"/>
        <end position="79"/>
    </location>
</feature>
<sequence>MTRADLPASPTPLASLTAANARRIAVVLQCAATLAVAWAAHHWGALRWSGTAAVAAAALVLGYLISVGWAFLIASTSLGTAIPDDPVWDRMPVPREQRIGVAGFIACWLRECVSVAWMFNVLQPFRARAAFDAAAGDGARVPVLMIHGYGCNRAVWLPMQKHLAAADHPTEAIDLMPLLGDIDDYAQDIAAVVARMTHTYGRAPVLLCHSMGGLAARALLRQSAQACPVAHVITLGTPHRGTAMARSGRGRNVRQMAWASAWLRQLAASETPAVRARITSVFSWHDSIVGPAGASWLEGARHVPLSGIGHVSLLCDARVRNAVLTELARIEGTLRLPSA</sequence>
<proteinExistence type="predicted"/>
<feature type="transmembrane region" description="Helical" evidence="1">
    <location>
        <begin position="20"/>
        <end position="40"/>
    </location>
</feature>
<name>A0A848P1B5_9RALS</name>
<accession>A0A848P1B5</accession>
<dbReference type="GO" id="GO:0016787">
    <property type="term" value="F:hydrolase activity"/>
    <property type="evidence" value="ECO:0007669"/>
    <property type="project" value="UniProtKB-KW"/>
</dbReference>
<dbReference type="AlphaFoldDB" id="A0A848P1B5"/>
<keyword evidence="1" id="KW-1133">Transmembrane helix</keyword>
<dbReference type="Proteomes" id="UP000575469">
    <property type="component" value="Unassembled WGS sequence"/>
</dbReference>
<dbReference type="InterPro" id="IPR029058">
    <property type="entry name" value="AB_hydrolase_fold"/>
</dbReference>
<keyword evidence="3" id="KW-0378">Hydrolase</keyword>
<feature type="transmembrane region" description="Helical" evidence="1">
    <location>
        <begin position="99"/>
        <end position="119"/>
    </location>
</feature>
<evidence type="ECO:0000256" key="1">
    <source>
        <dbReference type="SAM" id="Phobius"/>
    </source>
</evidence>
<gene>
    <name evidence="3" type="ORF">HGR00_14525</name>
</gene>